<comment type="caution">
    <text evidence="13">The sequence shown here is derived from an EMBL/GenBank/DDBJ whole genome shotgun (WGS) entry which is preliminary data.</text>
</comment>
<dbReference type="PANTHER" id="PTHR12145:SF37">
    <property type="entry name" value="MANNAN ENDO-1,6-ALPHA-MANNOSIDASE"/>
    <property type="match status" value="1"/>
</dbReference>
<evidence type="ECO:0000256" key="9">
    <source>
        <dbReference type="ARBA" id="ARBA00023295"/>
    </source>
</evidence>
<dbReference type="InterPro" id="IPR008928">
    <property type="entry name" value="6-hairpin_glycosidase_sf"/>
</dbReference>
<comment type="catalytic activity">
    <reaction evidence="1 10">
        <text>Random hydrolysis of (1-&gt;6)-alpha-D-mannosidic linkages in unbranched (1-&gt;6)-mannans.</text>
        <dbReference type="EC" id="3.2.1.101"/>
    </reaction>
</comment>
<feature type="compositionally biased region" description="Polar residues" evidence="11">
    <location>
        <begin position="370"/>
        <end position="392"/>
    </location>
</feature>
<gene>
    <name evidence="13" type="ORF">EYZ11_010844</name>
</gene>
<keyword evidence="5" id="KW-0732">Signal</keyword>
<dbReference type="InterPro" id="IPR005198">
    <property type="entry name" value="Glyco_hydro_76"/>
</dbReference>
<dbReference type="EMBL" id="SOSA01000616">
    <property type="protein sequence ID" value="THC89712.1"/>
    <property type="molecule type" value="Genomic_DNA"/>
</dbReference>
<organism evidence="13 14">
    <name type="scientific">Aspergillus tanneri</name>
    <dbReference type="NCBI Taxonomy" id="1220188"/>
    <lineage>
        <taxon>Eukaryota</taxon>
        <taxon>Fungi</taxon>
        <taxon>Dikarya</taxon>
        <taxon>Ascomycota</taxon>
        <taxon>Pezizomycotina</taxon>
        <taxon>Eurotiomycetes</taxon>
        <taxon>Eurotiomycetidae</taxon>
        <taxon>Eurotiales</taxon>
        <taxon>Aspergillaceae</taxon>
        <taxon>Aspergillus</taxon>
        <taxon>Aspergillus subgen. Circumdati</taxon>
    </lineage>
</organism>
<evidence type="ECO:0000256" key="10">
    <source>
        <dbReference type="PIRNR" id="PIRNR016302"/>
    </source>
</evidence>
<evidence type="ECO:0000256" key="7">
    <source>
        <dbReference type="ARBA" id="ARBA00023136"/>
    </source>
</evidence>
<keyword evidence="9 10" id="KW-0326">Glycosidase</keyword>
<dbReference type="PANTHER" id="PTHR12145">
    <property type="entry name" value="MANNAN ENDO-1,6-ALPHA-MANNOSIDASE DCW1"/>
    <property type="match status" value="1"/>
</dbReference>
<evidence type="ECO:0000256" key="2">
    <source>
        <dbReference type="ARBA" id="ARBA00004308"/>
    </source>
</evidence>
<dbReference type="GO" id="GO:0012505">
    <property type="term" value="C:endomembrane system"/>
    <property type="evidence" value="ECO:0007669"/>
    <property type="project" value="UniProtKB-SubCell"/>
</dbReference>
<dbReference type="EC" id="3.2.1.101" evidence="4 10"/>
<dbReference type="STRING" id="1220188.A0A4S3J4X2"/>
<evidence type="ECO:0000256" key="8">
    <source>
        <dbReference type="ARBA" id="ARBA00023180"/>
    </source>
</evidence>
<keyword evidence="7 12" id="KW-0472">Membrane</keyword>
<dbReference type="Gene3D" id="1.50.10.20">
    <property type="match status" value="1"/>
</dbReference>
<accession>A0A4S3J4X2</accession>
<dbReference type="AlphaFoldDB" id="A0A4S3J4X2"/>
<evidence type="ECO:0000256" key="6">
    <source>
        <dbReference type="ARBA" id="ARBA00022801"/>
    </source>
</evidence>
<dbReference type="SUPFAM" id="SSF48208">
    <property type="entry name" value="Six-hairpin glycosidases"/>
    <property type="match status" value="1"/>
</dbReference>
<keyword evidence="12" id="KW-0812">Transmembrane</keyword>
<dbReference type="FunFam" id="1.50.10.20:FF:000006">
    <property type="entry name" value="Mannan endo-1,6-alpha-mannosidase"/>
    <property type="match status" value="1"/>
</dbReference>
<evidence type="ECO:0000256" key="11">
    <source>
        <dbReference type="SAM" id="MobiDB-lite"/>
    </source>
</evidence>
<dbReference type="VEuPathDB" id="FungiDB:EYZ11_010844"/>
<keyword evidence="8" id="KW-0325">Glycoprotein</keyword>
<dbReference type="InterPro" id="IPR014480">
    <property type="entry name" value="Mannan-1_6-alpha_mannosidase"/>
</dbReference>
<evidence type="ECO:0000256" key="5">
    <source>
        <dbReference type="ARBA" id="ARBA00022729"/>
    </source>
</evidence>
<feature type="transmembrane region" description="Helical" evidence="12">
    <location>
        <begin position="410"/>
        <end position="432"/>
    </location>
</feature>
<sequence>MTVTSTAAYGMMQYYHGNESGQTPGTLDGTWWEAGAMFMTLVQYWSVTGDTSNNAAVTQGLQWQRGDGNDYLPSNSSLYLGNDDQMFWGLAAMTGAETKFPDVSNGPSWLSLAQGVFNNQVRRWDTQTCHGGMHWQIHTWQKGYQLKNSISNGGLFQLAARLARYTGNQTYADWATKIWDWAATTPLLNIETWNVADTTNADHDCKDQGNDQWTYNYGTFLSGAAYMYNFVSGFLDITNGDQKWLTGVNGLLNMSLRNFFPQQYNDGLIMSEVACEPIESCDRNQMCFKGFLSVWMAFTSKLVPSTASRILPKLQGSAEAAAKQCSGGADKTVCGVRWYQDTWDGKAGLEEQMSALSVFTANIMLQSTKGPVTSKTGGVSKSDPNAGTGQSSESDDPLSELPPITTKDRVGAWILTIIIGVTWIAMVLWVAWGH</sequence>
<reference evidence="13 14" key="1">
    <citation type="submission" date="2019-03" db="EMBL/GenBank/DDBJ databases">
        <title>The genome sequence of a newly discovered highly antifungal drug resistant Aspergillus species, Aspergillus tanneri NIH 1004.</title>
        <authorList>
            <person name="Mounaud S."/>
            <person name="Singh I."/>
            <person name="Joardar V."/>
            <person name="Pakala S."/>
            <person name="Pakala S."/>
            <person name="Venepally P."/>
            <person name="Hoover J."/>
            <person name="Nierman W."/>
            <person name="Chung J."/>
            <person name="Losada L."/>
        </authorList>
    </citation>
    <scope>NUCLEOTIDE SEQUENCE [LARGE SCALE GENOMIC DNA]</scope>
    <source>
        <strain evidence="13 14">NIH1004</strain>
    </source>
</reference>
<dbReference type="Proteomes" id="UP000308092">
    <property type="component" value="Unassembled WGS sequence"/>
</dbReference>
<name>A0A4S3J4X2_9EURO</name>
<dbReference type="GO" id="GO:0008496">
    <property type="term" value="F:mannan endo-1,6-alpha-mannosidase activity"/>
    <property type="evidence" value="ECO:0007669"/>
    <property type="project" value="UniProtKB-UniRule"/>
</dbReference>
<dbReference type="GO" id="GO:0016052">
    <property type="term" value="P:carbohydrate catabolic process"/>
    <property type="evidence" value="ECO:0007669"/>
    <property type="project" value="InterPro"/>
</dbReference>
<feature type="region of interest" description="Disordered" evidence="11">
    <location>
        <begin position="370"/>
        <end position="403"/>
    </location>
</feature>
<comment type="subcellular location">
    <subcellularLocation>
        <location evidence="2">Endomembrane system</location>
    </subcellularLocation>
</comment>
<dbReference type="PIRSF" id="PIRSF016302">
    <property type="entry name" value="Man_a_manosd"/>
    <property type="match status" value="1"/>
</dbReference>
<keyword evidence="6 10" id="KW-0378">Hydrolase</keyword>
<keyword evidence="12" id="KW-1133">Transmembrane helix</keyword>
<evidence type="ECO:0000313" key="14">
    <source>
        <dbReference type="Proteomes" id="UP000308092"/>
    </source>
</evidence>
<evidence type="ECO:0000256" key="4">
    <source>
        <dbReference type="ARBA" id="ARBA00012350"/>
    </source>
</evidence>
<evidence type="ECO:0000256" key="1">
    <source>
        <dbReference type="ARBA" id="ARBA00001452"/>
    </source>
</evidence>
<proteinExistence type="inferred from homology"/>
<evidence type="ECO:0000256" key="12">
    <source>
        <dbReference type="SAM" id="Phobius"/>
    </source>
</evidence>
<evidence type="ECO:0000313" key="13">
    <source>
        <dbReference type="EMBL" id="THC89712.1"/>
    </source>
</evidence>
<protein>
    <recommendedName>
        <fullName evidence="4 10">Mannan endo-1,6-alpha-mannosidase</fullName>
        <ecNumber evidence="4 10">3.2.1.101</ecNumber>
    </recommendedName>
</protein>
<comment type="similarity">
    <text evidence="3 10">Belongs to the glycosyl hydrolase 76 family.</text>
</comment>
<keyword evidence="14" id="KW-1185">Reference proteome</keyword>
<dbReference type="Pfam" id="PF03663">
    <property type="entry name" value="Glyco_hydro_76"/>
    <property type="match status" value="1"/>
</dbReference>
<dbReference type="GO" id="GO:0009272">
    <property type="term" value="P:fungal-type cell wall biogenesis"/>
    <property type="evidence" value="ECO:0007669"/>
    <property type="project" value="TreeGrafter"/>
</dbReference>
<evidence type="ECO:0000256" key="3">
    <source>
        <dbReference type="ARBA" id="ARBA00009699"/>
    </source>
</evidence>